<evidence type="ECO:0000313" key="3">
    <source>
        <dbReference type="Proteomes" id="UP000191931"/>
    </source>
</evidence>
<dbReference type="EMBL" id="FWEV01000112">
    <property type="protein sequence ID" value="SLM29830.1"/>
    <property type="molecule type" value="Genomic_DNA"/>
</dbReference>
<dbReference type="PANTHER" id="PTHR41373">
    <property type="entry name" value="DUF2156 DOMAIN-CONTAINING PROTEIN"/>
    <property type="match status" value="1"/>
</dbReference>
<dbReference type="Proteomes" id="UP000191931">
    <property type="component" value="Unassembled WGS sequence"/>
</dbReference>
<dbReference type="InterPro" id="IPR016732">
    <property type="entry name" value="UCP018688"/>
</dbReference>
<organism evidence="2 3">
    <name type="scientific">Desulfamplus magnetovallimortis</name>
    <dbReference type="NCBI Taxonomy" id="1246637"/>
    <lineage>
        <taxon>Bacteria</taxon>
        <taxon>Pseudomonadati</taxon>
        <taxon>Thermodesulfobacteriota</taxon>
        <taxon>Desulfobacteria</taxon>
        <taxon>Desulfobacterales</taxon>
        <taxon>Desulfobacteraceae</taxon>
        <taxon>Desulfamplus</taxon>
    </lineage>
</organism>
<feature type="domain" description="Phosphatidylglycerol lysyltransferase C-terminal" evidence="1">
    <location>
        <begin position="27"/>
        <end position="291"/>
    </location>
</feature>
<dbReference type="SUPFAM" id="SSF55729">
    <property type="entry name" value="Acyl-CoA N-acyltransferases (Nat)"/>
    <property type="match status" value="2"/>
</dbReference>
<keyword evidence="3" id="KW-1185">Reference proteome</keyword>
<dbReference type="Gene3D" id="3.40.630.30">
    <property type="match status" value="1"/>
</dbReference>
<dbReference type="InterPro" id="IPR024320">
    <property type="entry name" value="LPG_synthase_C"/>
</dbReference>
<dbReference type="InterPro" id="IPR016181">
    <property type="entry name" value="Acyl_CoA_acyltransferase"/>
</dbReference>
<dbReference type="PIRSF" id="PIRSF018688">
    <property type="entry name" value="UCP018688"/>
    <property type="match status" value="1"/>
</dbReference>
<proteinExistence type="predicted"/>
<dbReference type="RefSeq" id="WP_080797696.1">
    <property type="nucleotide sequence ID" value="NZ_LT828540.1"/>
</dbReference>
<dbReference type="OrthoDB" id="9765580at2"/>
<dbReference type="STRING" id="1246637.MTBBW1_20027"/>
<dbReference type="Pfam" id="PF09924">
    <property type="entry name" value="LPG_synthase_C"/>
    <property type="match status" value="1"/>
</dbReference>
<evidence type="ECO:0000313" key="2">
    <source>
        <dbReference type="EMBL" id="SLM29830.1"/>
    </source>
</evidence>
<name>A0A1W1HBH7_9BACT</name>
<dbReference type="AlphaFoldDB" id="A0A1W1HBH7"/>
<accession>A0A1W1HBH7</accession>
<protein>
    <recommendedName>
        <fullName evidence="1">Phosphatidylglycerol lysyltransferase C-terminal domain-containing protein</fullName>
    </recommendedName>
</protein>
<dbReference type="PANTHER" id="PTHR41373:SF1">
    <property type="entry name" value="PHOSPHATIDYLGLYCEROL LYSYLTRANSFERASE C-TERMINAL DOMAIN-CONTAINING PROTEIN"/>
    <property type="match status" value="1"/>
</dbReference>
<gene>
    <name evidence="2" type="ORF">MTBBW1_20027</name>
</gene>
<sequence>MKKIPYYPQSVDIELELREYLHPMFQALSEGISEFTFANIYLFRKDHLYEISKIKVDGSENNGDIVVITGNDSGEKFFMLPFGIPPIKYLRTLFENHRTLKCASRSQVELLLDMGYTVFEDRDNFDYLYHRQHLADLPGRKFHKKRNLIKAFINNHSYEGRPLLDEYIPHALEILEKWRRNRDNDGDYYPAREALEKCHPLQLCGGIYYVDSKPVAYSLGEENACGKSFVIHFEKAVTGYKGLWQFVNQAFASIITEYYETINREQDLGDEGLRKAKLSYQPSGFVKKYRICHKL</sequence>
<reference evidence="2 3" key="1">
    <citation type="submission" date="2017-03" db="EMBL/GenBank/DDBJ databases">
        <authorList>
            <person name="Afonso C.L."/>
            <person name="Miller P.J."/>
            <person name="Scott M.A."/>
            <person name="Spackman E."/>
            <person name="Goraichik I."/>
            <person name="Dimitrov K.M."/>
            <person name="Suarez D.L."/>
            <person name="Swayne D.E."/>
        </authorList>
    </citation>
    <scope>NUCLEOTIDE SEQUENCE [LARGE SCALE GENOMIC DNA]</scope>
    <source>
        <strain evidence="2">PRJEB14757</strain>
    </source>
</reference>
<evidence type="ECO:0000259" key="1">
    <source>
        <dbReference type="Pfam" id="PF09924"/>
    </source>
</evidence>